<proteinExistence type="predicted"/>
<protein>
    <submittedName>
        <fullName evidence="8">Uncharacterized protein</fullName>
    </submittedName>
</protein>
<sequence length="591" mass="67884">MRIAIVMSSSSSSRSLDPSASAKAAARKATGGAVERVSPATFPNTVWGRGFLDKLDLSLQAKQGHPKYEILKEEVRKMVKYEAKSGNDKTMIADKLRLIDTIQRLGIGYHFETEIEEALKRVHDLGEDSSFNNIDEEGNDLYHKALQFRLLRQQGFRVSTDGFRKFMNNEGKFEQWLATDERGLLSLYEAAHIAFNGEDTLDEALSFATKSLKSLMQHKKINPSFQKQIDFAFRVPAWKCVPRSLSRHSIDFYSGHQDTSLHNQKLLMFAKLDFNMVQKFHQQELQELADWWWGSIYEATDFPYVRDRLVESYYGINSIFFEPKYRLGRIIATKFWLVLAILDDAYDNYATYEEVRSLTEAVDERLDARALQELPDSMKKVHRIILNMYDDFEREVGEIGPTFGVEYFKEELKRIIHSYLGEVECRNEGRVPTLEEYMIHGYGSSGIPVLCASAMLGMGAEVATREAFEWVANESKMMKATAVIGRFRDDIFTHKFEQERGHSASAVECYMEEYKASEEEAVEFLWKKISNAWKDVAEECQKSSLLPVAITERVLNLARLVSVLYENGDCFTNPHLIKDHLKSLFIDPVPL</sequence>
<dbReference type="PANTHER" id="PTHR31225">
    <property type="entry name" value="OS04G0344100 PROTEIN-RELATED"/>
    <property type="match status" value="1"/>
</dbReference>
<keyword evidence="4" id="KW-0456">Lyase</keyword>
<feature type="compositionally biased region" description="Low complexity" evidence="5">
    <location>
        <begin position="8"/>
        <end position="33"/>
    </location>
</feature>
<dbReference type="Gene3D" id="1.10.600.10">
    <property type="entry name" value="Farnesyl Diphosphate Synthase"/>
    <property type="match status" value="1"/>
</dbReference>
<evidence type="ECO:0000259" key="7">
    <source>
        <dbReference type="Pfam" id="PF03936"/>
    </source>
</evidence>
<accession>A0AAV2CNT1</accession>
<dbReference type="SUPFAM" id="SSF48239">
    <property type="entry name" value="Terpenoid cyclases/Protein prenyltransferases"/>
    <property type="match status" value="1"/>
</dbReference>
<dbReference type="FunFam" id="1.50.10.130:FF:000001">
    <property type="entry name" value="Isoprene synthase, chloroplastic"/>
    <property type="match status" value="1"/>
</dbReference>
<feature type="domain" description="Terpene synthase N-terminal" evidence="6">
    <location>
        <begin position="47"/>
        <end position="232"/>
    </location>
</feature>
<evidence type="ECO:0000313" key="9">
    <source>
        <dbReference type="Proteomes" id="UP001497516"/>
    </source>
</evidence>
<dbReference type="GO" id="GO:0016102">
    <property type="term" value="P:diterpenoid biosynthetic process"/>
    <property type="evidence" value="ECO:0007669"/>
    <property type="project" value="InterPro"/>
</dbReference>
<dbReference type="InterPro" id="IPR034741">
    <property type="entry name" value="Terpene_cyclase-like_1_C"/>
</dbReference>
<keyword evidence="3" id="KW-0460">Magnesium</keyword>
<comment type="cofactor">
    <cofactor evidence="1">
        <name>Mg(2+)</name>
        <dbReference type="ChEBI" id="CHEBI:18420"/>
    </cofactor>
</comment>
<keyword evidence="9" id="KW-1185">Reference proteome</keyword>
<dbReference type="SUPFAM" id="SSF48576">
    <property type="entry name" value="Terpenoid synthases"/>
    <property type="match status" value="1"/>
</dbReference>
<organism evidence="8 9">
    <name type="scientific">Linum trigynum</name>
    <dbReference type="NCBI Taxonomy" id="586398"/>
    <lineage>
        <taxon>Eukaryota</taxon>
        <taxon>Viridiplantae</taxon>
        <taxon>Streptophyta</taxon>
        <taxon>Embryophyta</taxon>
        <taxon>Tracheophyta</taxon>
        <taxon>Spermatophyta</taxon>
        <taxon>Magnoliopsida</taxon>
        <taxon>eudicotyledons</taxon>
        <taxon>Gunneridae</taxon>
        <taxon>Pentapetalae</taxon>
        <taxon>rosids</taxon>
        <taxon>fabids</taxon>
        <taxon>Malpighiales</taxon>
        <taxon>Linaceae</taxon>
        <taxon>Linum</taxon>
    </lineage>
</organism>
<dbReference type="GO" id="GO:0000287">
    <property type="term" value="F:magnesium ion binding"/>
    <property type="evidence" value="ECO:0007669"/>
    <property type="project" value="InterPro"/>
</dbReference>
<dbReference type="InterPro" id="IPR005630">
    <property type="entry name" value="Terpene_synthase_metal-bd"/>
</dbReference>
<dbReference type="Pfam" id="PF03936">
    <property type="entry name" value="Terpene_synth_C"/>
    <property type="match status" value="1"/>
</dbReference>
<dbReference type="PANTHER" id="PTHR31225:SF241">
    <property type="entry name" value="TERPENE SYNTHASE FAMILY, METAL-BINDING DOMAIN PROTEIN"/>
    <property type="match status" value="1"/>
</dbReference>
<keyword evidence="2" id="KW-0479">Metal-binding</keyword>
<dbReference type="InterPro" id="IPR036965">
    <property type="entry name" value="Terpene_synth_N_sf"/>
</dbReference>
<evidence type="ECO:0000256" key="2">
    <source>
        <dbReference type="ARBA" id="ARBA00022723"/>
    </source>
</evidence>
<feature type="domain" description="Terpene synthase metal-binding" evidence="7">
    <location>
        <begin position="299"/>
        <end position="535"/>
    </location>
</feature>
<dbReference type="InterPro" id="IPR008949">
    <property type="entry name" value="Isoprenoid_synthase_dom_sf"/>
</dbReference>
<dbReference type="InterPro" id="IPR008930">
    <property type="entry name" value="Terpenoid_cyclase/PrenylTrfase"/>
</dbReference>
<dbReference type="Pfam" id="PF01397">
    <property type="entry name" value="Terpene_synth"/>
    <property type="match status" value="1"/>
</dbReference>
<dbReference type="GO" id="GO:0120251">
    <property type="term" value="P:hydrocarbon biosynthetic process"/>
    <property type="evidence" value="ECO:0007669"/>
    <property type="project" value="UniProtKB-ARBA"/>
</dbReference>
<evidence type="ECO:0000256" key="4">
    <source>
        <dbReference type="ARBA" id="ARBA00023239"/>
    </source>
</evidence>
<evidence type="ECO:0000256" key="1">
    <source>
        <dbReference type="ARBA" id="ARBA00001946"/>
    </source>
</evidence>
<feature type="region of interest" description="Disordered" evidence="5">
    <location>
        <begin position="6"/>
        <end position="34"/>
    </location>
</feature>
<dbReference type="SFLD" id="SFLDS00005">
    <property type="entry name" value="Isoprenoid_Synthase_Type_I"/>
    <property type="match status" value="1"/>
</dbReference>
<dbReference type="AlphaFoldDB" id="A0AAV2CNT1"/>
<name>A0AAV2CNT1_9ROSI</name>
<evidence type="ECO:0000259" key="6">
    <source>
        <dbReference type="Pfam" id="PF01397"/>
    </source>
</evidence>
<dbReference type="Gene3D" id="1.50.10.130">
    <property type="entry name" value="Terpene synthase, N-terminal domain"/>
    <property type="match status" value="1"/>
</dbReference>
<dbReference type="InterPro" id="IPR050148">
    <property type="entry name" value="Terpene_synthase-like"/>
</dbReference>
<evidence type="ECO:0000256" key="5">
    <source>
        <dbReference type="SAM" id="MobiDB-lite"/>
    </source>
</evidence>
<dbReference type="EMBL" id="OZ034813">
    <property type="protein sequence ID" value="CAL1358239.1"/>
    <property type="molecule type" value="Genomic_DNA"/>
</dbReference>
<dbReference type="GO" id="GO:0010333">
    <property type="term" value="F:terpene synthase activity"/>
    <property type="evidence" value="ECO:0007669"/>
    <property type="project" value="InterPro"/>
</dbReference>
<evidence type="ECO:0000256" key="3">
    <source>
        <dbReference type="ARBA" id="ARBA00022842"/>
    </source>
</evidence>
<dbReference type="FunFam" id="1.10.600.10:FF:000007">
    <property type="entry name" value="Isoprene synthase, chloroplastic"/>
    <property type="match status" value="1"/>
</dbReference>
<dbReference type="Proteomes" id="UP001497516">
    <property type="component" value="Chromosome 1"/>
</dbReference>
<reference evidence="8 9" key="1">
    <citation type="submission" date="2024-04" db="EMBL/GenBank/DDBJ databases">
        <authorList>
            <person name="Fracassetti M."/>
        </authorList>
    </citation>
    <scope>NUCLEOTIDE SEQUENCE [LARGE SCALE GENOMIC DNA]</scope>
</reference>
<dbReference type="InterPro" id="IPR001906">
    <property type="entry name" value="Terpene_synth_N"/>
</dbReference>
<evidence type="ECO:0000313" key="8">
    <source>
        <dbReference type="EMBL" id="CAL1358239.1"/>
    </source>
</evidence>
<dbReference type="SFLD" id="SFLDG01019">
    <property type="entry name" value="Terpene_Cyclase_Like_1_C_Termi"/>
    <property type="match status" value="1"/>
</dbReference>
<dbReference type="CDD" id="cd00684">
    <property type="entry name" value="Terpene_cyclase_plant_C1"/>
    <property type="match status" value="1"/>
</dbReference>
<dbReference type="InterPro" id="IPR044814">
    <property type="entry name" value="Terpene_cyclase_plant_C1"/>
</dbReference>
<gene>
    <name evidence="8" type="ORF">LTRI10_LOCUS5806</name>
</gene>